<evidence type="ECO:0000256" key="1">
    <source>
        <dbReference type="SAM" id="MobiDB-lite"/>
    </source>
</evidence>
<proteinExistence type="predicted"/>
<comment type="caution">
    <text evidence="2">The sequence shown here is derived from an EMBL/GenBank/DDBJ whole genome shotgun (WGS) entry which is preliminary data.</text>
</comment>
<gene>
    <name evidence="2" type="ORF">GGQ66_000240</name>
</gene>
<dbReference type="RefSeq" id="WP_183788584.1">
    <property type="nucleotide sequence ID" value="NZ_JACIDU010000001.1"/>
</dbReference>
<evidence type="ECO:0000313" key="3">
    <source>
        <dbReference type="Proteomes" id="UP000584824"/>
    </source>
</evidence>
<keyword evidence="3" id="KW-1185">Reference proteome</keyword>
<name>A0A7W6P0H5_9HYPH</name>
<evidence type="ECO:0000313" key="2">
    <source>
        <dbReference type="EMBL" id="MBB4101724.1"/>
    </source>
</evidence>
<sequence>MVKKLFFIFFSPVIAVETCSPRRPLEGAAAAQSAMSAVGGSLARLKQKFIRFFSTGKDLRRGCRIRKNADPNGTGVFDASQPKRFSFNPLRPGR</sequence>
<dbReference type="Proteomes" id="UP000584824">
    <property type="component" value="Unassembled WGS sequence"/>
</dbReference>
<feature type="region of interest" description="Disordered" evidence="1">
    <location>
        <begin position="65"/>
        <end position="94"/>
    </location>
</feature>
<reference evidence="2 3" key="1">
    <citation type="submission" date="2020-08" db="EMBL/GenBank/DDBJ databases">
        <title>Genomic Encyclopedia of Type Strains, Phase IV (KMG-IV): sequencing the most valuable type-strain genomes for metagenomic binning, comparative biology and taxonomic classification.</title>
        <authorList>
            <person name="Goeker M."/>
        </authorList>
    </citation>
    <scope>NUCLEOTIDE SEQUENCE [LARGE SCALE GENOMIC DNA]</scope>
    <source>
        <strain evidence="2 3">DSM 26385</strain>
    </source>
</reference>
<protein>
    <submittedName>
        <fullName evidence="2">Uncharacterized protein</fullName>
    </submittedName>
</protein>
<dbReference type="AlphaFoldDB" id="A0A7W6P0H5"/>
<dbReference type="EMBL" id="JACIDU010000001">
    <property type="protein sequence ID" value="MBB4101724.1"/>
    <property type="molecule type" value="Genomic_DNA"/>
</dbReference>
<accession>A0A7W6P0H5</accession>
<organism evidence="2 3">
    <name type="scientific">Allorhizobium borbori</name>
    <dbReference type="NCBI Taxonomy" id="485907"/>
    <lineage>
        <taxon>Bacteria</taxon>
        <taxon>Pseudomonadati</taxon>
        <taxon>Pseudomonadota</taxon>
        <taxon>Alphaproteobacteria</taxon>
        <taxon>Hyphomicrobiales</taxon>
        <taxon>Rhizobiaceae</taxon>
        <taxon>Rhizobium/Agrobacterium group</taxon>
        <taxon>Allorhizobium</taxon>
    </lineage>
</organism>